<reference evidence="2 3" key="1">
    <citation type="journal article" date="2021" name="Microorganisms">
        <title>Genome Evolution of Filamentous Cyanobacterium Nostoc Species: From Facultative Symbiosis to Free Living.</title>
        <authorList>
            <person name="Huo D."/>
            <person name="Li H."/>
            <person name="Cai F."/>
            <person name="Guo X."/>
            <person name="Qiao Z."/>
            <person name="Wang W."/>
            <person name="Yu G."/>
            <person name="Li R."/>
        </authorList>
    </citation>
    <scope>NUCLEOTIDE SEQUENCE [LARGE SCALE GENOMIC DNA]</scope>
    <source>
        <strain evidence="2 3">CHAB 5714</strain>
    </source>
</reference>
<comment type="caution">
    <text evidence="2">The sequence shown here is derived from an EMBL/GenBank/DDBJ whole genome shotgun (WGS) entry which is preliminary data.</text>
</comment>
<evidence type="ECO:0000313" key="3">
    <source>
        <dbReference type="Proteomes" id="UP001199525"/>
    </source>
</evidence>
<proteinExistence type="predicted"/>
<organism evidence="2 3">
    <name type="scientific">Nostoc favosum CHAB5714</name>
    <dbReference type="NCBI Taxonomy" id="2780399"/>
    <lineage>
        <taxon>Bacteria</taxon>
        <taxon>Bacillati</taxon>
        <taxon>Cyanobacteriota</taxon>
        <taxon>Cyanophyceae</taxon>
        <taxon>Nostocales</taxon>
        <taxon>Nostocaceae</taxon>
        <taxon>Nostoc</taxon>
        <taxon>Nostoc favosum</taxon>
    </lineage>
</organism>
<evidence type="ECO:0000256" key="1">
    <source>
        <dbReference type="SAM" id="MobiDB-lite"/>
    </source>
</evidence>
<gene>
    <name evidence="2" type="ORF">LC586_37275</name>
</gene>
<feature type="region of interest" description="Disordered" evidence="1">
    <location>
        <begin position="55"/>
        <end position="91"/>
    </location>
</feature>
<accession>A0ABS8IKB9</accession>
<evidence type="ECO:0000313" key="2">
    <source>
        <dbReference type="EMBL" id="MCC5604647.1"/>
    </source>
</evidence>
<dbReference type="Proteomes" id="UP001199525">
    <property type="component" value="Unassembled WGS sequence"/>
</dbReference>
<protein>
    <submittedName>
        <fullName evidence="2">Helix-turn-helix domain-containing protein</fullName>
    </submittedName>
</protein>
<dbReference type="EMBL" id="JAIVFQ010000143">
    <property type="protein sequence ID" value="MCC5604647.1"/>
    <property type="molecule type" value="Genomic_DNA"/>
</dbReference>
<name>A0ABS8IKB9_9NOSO</name>
<keyword evidence="3" id="KW-1185">Reference proteome</keyword>
<sequence length="91" mass="10291">MSVHLPFDNSRELEIDTSQLAEEIGISRRSVQRALKAIQENEVFEVEFTKAKVKRKASQMSPSVTDVAEASQMSPKRHRCRRSVTDVADTT</sequence>